<keyword evidence="3" id="KW-0813">Transport</keyword>
<feature type="transmembrane region" description="Helical" evidence="10">
    <location>
        <begin position="903"/>
        <end position="936"/>
    </location>
</feature>
<evidence type="ECO:0000256" key="8">
    <source>
        <dbReference type="ARBA" id="ARBA00023136"/>
    </source>
</evidence>
<dbReference type="Gene3D" id="1.20.1560.10">
    <property type="entry name" value="ABC transporter type 1, transmembrane domain"/>
    <property type="match status" value="2"/>
</dbReference>
<dbReference type="InterPro" id="IPR044746">
    <property type="entry name" value="ABCC_6TM_D1"/>
</dbReference>
<evidence type="ECO:0000313" key="13">
    <source>
        <dbReference type="EMBL" id="CAB0034967.1"/>
    </source>
</evidence>
<feature type="domain" description="ABC transporter" evidence="11">
    <location>
        <begin position="441"/>
        <end position="673"/>
    </location>
</feature>
<dbReference type="InterPro" id="IPR003439">
    <property type="entry name" value="ABC_transporter-like_ATP-bd"/>
</dbReference>
<organism evidence="13 14">
    <name type="scientific">Trichogramma brassicae</name>
    <dbReference type="NCBI Taxonomy" id="86971"/>
    <lineage>
        <taxon>Eukaryota</taxon>
        <taxon>Metazoa</taxon>
        <taxon>Ecdysozoa</taxon>
        <taxon>Arthropoda</taxon>
        <taxon>Hexapoda</taxon>
        <taxon>Insecta</taxon>
        <taxon>Pterygota</taxon>
        <taxon>Neoptera</taxon>
        <taxon>Endopterygota</taxon>
        <taxon>Hymenoptera</taxon>
        <taxon>Apocrita</taxon>
        <taxon>Proctotrupomorpha</taxon>
        <taxon>Chalcidoidea</taxon>
        <taxon>Trichogrammatidae</taxon>
        <taxon>Trichogramma</taxon>
    </lineage>
</organism>
<dbReference type="FunFam" id="1.20.1560.10:FF:000026">
    <property type="entry name" value="Multidrug resistance-associated protein lethal(2)03659"/>
    <property type="match status" value="1"/>
</dbReference>
<feature type="transmembrane region" description="Helical" evidence="10">
    <location>
        <begin position="349"/>
        <end position="368"/>
    </location>
</feature>
<dbReference type="PROSITE" id="PS50893">
    <property type="entry name" value="ABC_TRANSPORTER_2"/>
    <property type="match status" value="2"/>
</dbReference>
<feature type="transmembrane region" description="Helical" evidence="10">
    <location>
        <begin position="1034"/>
        <end position="1054"/>
    </location>
</feature>
<dbReference type="CDD" id="cd03244">
    <property type="entry name" value="ABCC_MRP_domain2"/>
    <property type="match status" value="1"/>
</dbReference>
<gene>
    <name evidence="13" type="ORF">TBRA_LOCUS6865</name>
</gene>
<feature type="domain" description="ABC transporter" evidence="11">
    <location>
        <begin position="1121"/>
        <end position="1354"/>
    </location>
</feature>
<dbReference type="InterPro" id="IPR036640">
    <property type="entry name" value="ABC1_TM_sf"/>
</dbReference>
<feature type="transmembrane region" description="Helical" evidence="10">
    <location>
        <begin position="820"/>
        <end position="846"/>
    </location>
</feature>
<reference evidence="13 14" key="1">
    <citation type="submission" date="2020-02" db="EMBL/GenBank/DDBJ databases">
        <authorList>
            <person name="Ferguson B K."/>
        </authorList>
    </citation>
    <scope>NUCLEOTIDE SEQUENCE [LARGE SCALE GENOMIC DNA]</scope>
</reference>
<evidence type="ECO:0000256" key="1">
    <source>
        <dbReference type="ARBA" id="ARBA00004141"/>
    </source>
</evidence>
<feature type="transmembrane region" description="Helical" evidence="10">
    <location>
        <begin position="205"/>
        <end position="227"/>
    </location>
</feature>
<feature type="transmembrane region" description="Helical" evidence="10">
    <location>
        <begin position="1003"/>
        <end position="1027"/>
    </location>
</feature>
<dbReference type="GO" id="GO:0005524">
    <property type="term" value="F:ATP binding"/>
    <property type="evidence" value="ECO:0007669"/>
    <property type="project" value="UniProtKB-KW"/>
</dbReference>
<dbReference type="PROSITE" id="PS50929">
    <property type="entry name" value="ABC_TM1F"/>
    <property type="match status" value="2"/>
</dbReference>
<evidence type="ECO:0000256" key="7">
    <source>
        <dbReference type="ARBA" id="ARBA00022989"/>
    </source>
</evidence>
<feature type="compositionally biased region" description="Low complexity" evidence="9">
    <location>
        <begin position="793"/>
        <end position="806"/>
    </location>
</feature>
<protein>
    <recommendedName>
        <fullName evidence="15">Multidrug resistance-associated protein lethal(2)03659</fullName>
    </recommendedName>
</protein>
<dbReference type="FunFam" id="1.20.1560.10:FF:000014">
    <property type="entry name" value="Multidrug resistance-associated protein member 4"/>
    <property type="match status" value="1"/>
</dbReference>
<keyword evidence="7 10" id="KW-1133">Transmembrane helix</keyword>
<evidence type="ECO:0000259" key="12">
    <source>
        <dbReference type="PROSITE" id="PS50929"/>
    </source>
</evidence>
<dbReference type="Pfam" id="PF00005">
    <property type="entry name" value="ABC_tran"/>
    <property type="match status" value="2"/>
</dbReference>
<dbReference type="PANTHER" id="PTHR24223:SF456">
    <property type="entry name" value="MULTIDRUG RESISTANCE-ASSOCIATED PROTEIN LETHAL(2)03659"/>
    <property type="match status" value="1"/>
</dbReference>
<dbReference type="InterPro" id="IPR050173">
    <property type="entry name" value="ABC_transporter_C-like"/>
</dbReference>
<evidence type="ECO:0000256" key="6">
    <source>
        <dbReference type="ARBA" id="ARBA00022840"/>
    </source>
</evidence>
<evidence type="ECO:0000256" key="10">
    <source>
        <dbReference type="SAM" id="Phobius"/>
    </source>
</evidence>
<feature type="domain" description="ABC transmembrane type-1" evidence="12">
    <location>
        <begin position="821"/>
        <end position="1062"/>
    </location>
</feature>
<dbReference type="GO" id="GO:0016887">
    <property type="term" value="F:ATP hydrolysis activity"/>
    <property type="evidence" value="ECO:0007669"/>
    <property type="project" value="InterPro"/>
</dbReference>
<dbReference type="Proteomes" id="UP000479190">
    <property type="component" value="Unassembled WGS sequence"/>
</dbReference>
<keyword evidence="5" id="KW-0547">Nucleotide-binding</keyword>
<evidence type="ECO:0000256" key="5">
    <source>
        <dbReference type="ARBA" id="ARBA00022741"/>
    </source>
</evidence>
<dbReference type="GO" id="GO:0016020">
    <property type="term" value="C:membrane"/>
    <property type="evidence" value="ECO:0007669"/>
    <property type="project" value="UniProtKB-SubCell"/>
</dbReference>
<feature type="transmembrane region" description="Helical" evidence="10">
    <location>
        <begin position="133"/>
        <end position="150"/>
    </location>
</feature>
<evidence type="ECO:0000256" key="2">
    <source>
        <dbReference type="ARBA" id="ARBA00009726"/>
    </source>
</evidence>
<dbReference type="OrthoDB" id="6500128at2759"/>
<dbReference type="InterPro" id="IPR003593">
    <property type="entry name" value="AAA+_ATPase"/>
</dbReference>
<keyword evidence="14" id="KW-1185">Reference proteome</keyword>
<evidence type="ECO:0000256" key="4">
    <source>
        <dbReference type="ARBA" id="ARBA00022692"/>
    </source>
</evidence>
<comment type="subcellular location">
    <subcellularLocation>
        <location evidence="1">Membrane</location>
        <topology evidence="1">Multi-pass membrane protein</topology>
    </subcellularLocation>
</comment>
<dbReference type="InterPro" id="IPR017871">
    <property type="entry name" value="ABC_transporter-like_CS"/>
</dbReference>
<dbReference type="PANTHER" id="PTHR24223">
    <property type="entry name" value="ATP-BINDING CASSETTE SUB-FAMILY C"/>
    <property type="match status" value="1"/>
</dbReference>
<evidence type="ECO:0000256" key="9">
    <source>
        <dbReference type="SAM" id="MobiDB-lite"/>
    </source>
</evidence>
<dbReference type="CDD" id="cd18579">
    <property type="entry name" value="ABC_6TM_ABCC_D1"/>
    <property type="match status" value="1"/>
</dbReference>
<keyword evidence="4 10" id="KW-0812">Transmembrane</keyword>
<dbReference type="InterPro" id="IPR027417">
    <property type="entry name" value="P-loop_NTPase"/>
</dbReference>
<dbReference type="PROSITE" id="PS00211">
    <property type="entry name" value="ABC_TRANSPORTER_1"/>
    <property type="match status" value="2"/>
</dbReference>
<dbReference type="FunFam" id="3.40.50.300:FF:000163">
    <property type="entry name" value="Multidrug resistance-associated protein member 4"/>
    <property type="match status" value="1"/>
</dbReference>
<proteinExistence type="inferred from homology"/>
<keyword evidence="8 10" id="KW-0472">Membrane</keyword>
<dbReference type="Gene3D" id="3.40.50.300">
    <property type="entry name" value="P-loop containing nucleotide triphosphate hydrolases"/>
    <property type="match status" value="2"/>
</dbReference>
<evidence type="ECO:0008006" key="15">
    <source>
        <dbReference type="Google" id="ProtNLM"/>
    </source>
</evidence>
<dbReference type="CDD" id="cd03250">
    <property type="entry name" value="ABCC_MRP_domain1"/>
    <property type="match status" value="1"/>
</dbReference>
<feature type="domain" description="ABC transmembrane type-1" evidence="12">
    <location>
        <begin position="101"/>
        <end position="367"/>
    </location>
</feature>
<name>A0A6H5IAE0_9HYME</name>
<evidence type="ECO:0000259" key="11">
    <source>
        <dbReference type="PROSITE" id="PS50893"/>
    </source>
</evidence>
<dbReference type="FunFam" id="3.40.50.300:FF:001726">
    <property type="entry name" value="Multidrug resistance-associated protein 4"/>
    <property type="match status" value="1"/>
</dbReference>
<dbReference type="SMART" id="SM00382">
    <property type="entry name" value="AAA"/>
    <property type="match status" value="2"/>
</dbReference>
<dbReference type="EMBL" id="CADCXV010000764">
    <property type="protein sequence ID" value="CAB0034967.1"/>
    <property type="molecule type" value="Genomic_DNA"/>
</dbReference>
<dbReference type="Pfam" id="PF00664">
    <property type="entry name" value="ABC_membrane"/>
    <property type="match status" value="2"/>
</dbReference>
<keyword evidence="6" id="KW-0067">ATP-binding</keyword>
<comment type="similarity">
    <text evidence="2">Belongs to the ABC transporter superfamily. ABCC family. Conjugate transporter (TC 3.A.1.208) subfamily.</text>
</comment>
<feature type="region of interest" description="Disordered" evidence="9">
    <location>
        <begin position="788"/>
        <end position="807"/>
    </location>
</feature>
<sequence length="1386" mass="156769">MDATGANNLPNPREKANPFSVVFWCWTLRLFKKGYTKILTVEDLYNPLKKDHSTLLGDRLEKQWNVELQQAKKRKKQPNLLKTMFMAFRAEIFFMGFIHVMLEFVLRMCTPILLGYLLKYFRQKPETTTEEAFMFAGGLTVANFLTIVSTNHLLFMAYHLGGRIRIAVCSLVYRKALKLSKTALGETAPGKIVNLVANDVNRFELVMIFLHTMWSAPLSTLIIGYILYTQARYAALIGIAVVLTVVPIQIYTGKLSSIYRLRTAIKTDERVRLMDEIISGVQVIKMYAWEKPFCALVELARRLELKVVRKSSYLRGLFMTFFLFTTRMALYCTIVSSIYFNESLTTDKIFVFASFYNLLSNSMTAMFVRGFAELAECKVSVSRIQSFLMLEEFDPENVTHAGAGADAADNAMSPVDVKFMAKDKTDKGDDEKLAKNTTESVQIEDDRYAVTMNHVQAKWYPEKSDNTLDSIDLKLEKGKLYAVIGMVGAGKSSLLSALLGEIKLVSGNVKVNGKISYVSQDAWVFNSSVRQNILFGQDLDLQRYQRVVKACSLYKDFHQFPDGDQTIVGERGSSLSGGQKARINLARAVYRHADIYLLDDPLSAVDAHVGKHLFDQCIRRHLMGKTRILATHQLQFVKDVDGIILLDQGKIQYYDNYHQLLDVYPEYNSLIASDNPENPDEFNVEKIELRRRFSSTGSRIGSRVSISDCGGDSESEDIKDEEAKKFGDMIEGTSKGVVKGSVFLQYFRLGSSLFTTGLMVTLFIVTQICVSFNDYMVPYITSIEEARQDRATQQQQQNASNSSWSQPGDSYDDGYYSTEFYVYVYTGLVLSIFVIGLCRSFVYYGICMRASERLHNRAFYALMRTCMRFFDTNPSGRIINRFSKDTTATDEHLPKAMLDAGQVLLFIAGAMILTCIVNKIFLVPAAVIALVCWWIRRVFLKTSKNIKRLEGMTRSPVFTHLSATLNGISTIRAYQAQSILKVEFDKFQDVHTSSWYMFTATSMAYAFALDLFTFSFITFITFSFLVFKEQFDSGSVGLAITQMMSIASLVQWGMRQSAEVTNQMMSVERILEYLQIAPEKNLRDLGQAWQLRAQQGKKNKNKPVLAKLLNVPAHWPSSGAVEFRNVYMRYAPEDEPVLRDLSFYIKPSQKIGIVGRTGAGKSSLISAMFRLAEIDGIIEIDGVDTGNIAVEDLRSHISIIPQDPVLFSGTLRRNLDPFEEFEDEALWQALEQVELKDSVVSTGNGLDSRVLDRGANYSVGQRQLVCLARAILRNNKVLMLDEATANVDPQTDALIQTTIRTKFANCTVLTVAHRLNTIIDSDKVLVMDKGQVAEYDHPYKLLENDGSQFNSLVRETGDAMYQQLFNLAKQLMYSHLSSLSLVFKHF</sequence>
<dbReference type="InterPro" id="IPR011527">
    <property type="entry name" value="ABC1_TM_dom"/>
</dbReference>
<dbReference type="GO" id="GO:0140359">
    <property type="term" value="F:ABC-type transporter activity"/>
    <property type="evidence" value="ECO:0007669"/>
    <property type="project" value="InterPro"/>
</dbReference>
<accession>A0A6H5IAE0</accession>
<evidence type="ECO:0000256" key="3">
    <source>
        <dbReference type="ARBA" id="ARBA00022448"/>
    </source>
</evidence>
<evidence type="ECO:0000313" key="14">
    <source>
        <dbReference type="Proteomes" id="UP000479190"/>
    </source>
</evidence>
<feature type="transmembrane region" description="Helical" evidence="10">
    <location>
        <begin position="104"/>
        <end position="121"/>
    </location>
</feature>
<feature type="transmembrane region" description="Helical" evidence="10">
    <location>
        <begin position="233"/>
        <end position="252"/>
    </location>
</feature>
<dbReference type="SUPFAM" id="SSF52540">
    <property type="entry name" value="P-loop containing nucleoside triphosphate hydrolases"/>
    <property type="match status" value="2"/>
</dbReference>
<feature type="transmembrane region" description="Helical" evidence="10">
    <location>
        <begin position="316"/>
        <end position="337"/>
    </location>
</feature>
<dbReference type="SUPFAM" id="SSF90123">
    <property type="entry name" value="ABC transporter transmembrane region"/>
    <property type="match status" value="2"/>
</dbReference>
<feature type="transmembrane region" description="Helical" evidence="10">
    <location>
        <begin position="753"/>
        <end position="773"/>
    </location>
</feature>